<dbReference type="GeneID" id="109786252"/>
<keyword evidence="3" id="KW-1185">Reference proteome</keyword>
<dbReference type="Proteomes" id="UP000015105">
    <property type="component" value="Chromosome 2D"/>
</dbReference>
<dbReference type="AlphaFoldDB" id="A0A453B4X9"/>
<dbReference type="EnsemblPlants" id="AET2Gv20362000.1">
    <property type="protein sequence ID" value="AET2Gv20362000.1"/>
    <property type="gene ID" value="AET2Gv20362000"/>
</dbReference>
<reference evidence="2" key="4">
    <citation type="submission" date="2019-03" db="UniProtKB">
        <authorList>
            <consortium name="EnsemblPlants"/>
        </authorList>
    </citation>
    <scope>IDENTIFICATION</scope>
</reference>
<feature type="transmembrane region" description="Helical" evidence="1">
    <location>
        <begin position="111"/>
        <end position="130"/>
    </location>
</feature>
<evidence type="ECO:0000313" key="3">
    <source>
        <dbReference type="Proteomes" id="UP000015105"/>
    </source>
</evidence>
<keyword evidence="1" id="KW-0812">Transmembrane</keyword>
<dbReference type="RefSeq" id="XP_020200427.1">
    <property type="nucleotide sequence ID" value="XM_020344838.4"/>
</dbReference>
<dbReference type="PANTHER" id="PTHR33333">
    <property type="entry name" value="ERYTHROCYTE MEMBRANE PROTEIN 1-LIKE"/>
    <property type="match status" value="1"/>
</dbReference>
<protein>
    <submittedName>
        <fullName evidence="2">Uncharacterized protein</fullName>
    </submittedName>
</protein>
<sequence length="152" mass="15598">MSISPAKKDLHPKLTAMNTRELISGSLDSVKQQAKAMASTVSSARPADLRRKLAEMNTTDLAAGLGHVKNQAAAAVSTREGAVKAAAMVLGGAVSIYFLWPAAAAPAATGAMMNAPGAAGFVISRVAFLAKRQLYFHVLRTAGPVAAVAVLV</sequence>
<dbReference type="Gramene" id="AET2Gv20362000.1">
    <property type="protein sequence ID" value="AET2Gv20362000.1"/>
    <property type="gene ID" value="AET2Gv20362000"/>
</dbReference>
<reference evidence="2" key="3">
    <citation type="journal article" date="2017" name="Nature">
        <title>Genome sequence of the progenitor of the wheat D genome Aegilops tauschii.</title>
        <authorList>
            <person name="Luo M.C."/>
            <person name="Gu Y.Q."/>
            <person name="Puiu D."/>
            <person name="Wang H."/>
            <person name="Twardziok S.O."/>
            <person name="Deal K.R."/>
            <person name="Huo N."/>
            <person name="Zhu T."/>
            <person name="Wang L."/>
            <person name="Wang Y."/>
            <person name="McGuire P.E."/>
            <person name="Liu S."/>
            <person name="Long H."/>
            <person name="Ramasamy R.K."/>
            <person name="Rodriguez J.C."/>
            <person name="Van S.L."/>
            <person name="Yuan L."/>
            <person name="Wang Z."/>
            <person name="Xia Z."/>
            <person name="Xiao L."/>
            <person name="Anderson O.D."/>
            <person name="Ouyang S."/>
            <person name="Liang Y."/>
            <person name="Zimin A.V."/>
            <person name="Pertea G."/>
            <person name="Qi P."/>
            <person name="Bennetzen J.L."/>
            <person name="Dai X."/>
            <person name="Dawson M.W."/>
            <person name="Muller H.G."/>
            <person name="Kugler K."/>
            <person name="Rivarola-Duarte L."/>
            <person name="Spannagl M."/>
            <person name="Mayer K.F.X."/>
            <person name="Lu F.H."/>
            <person name="Bevan M.W."/>
            <person name="Leroy P."/>
            <person name="Li P."/>
            <person name="You F.M."/>
            <person name="Sun Q."/>
            <person name="Liu Z."/>
            <person name="Lyons E."/>
            <person name="Wicker T."/>
            <person name="Salzberg S.L."/>
            <person name="Devos K.M."/>
            <person name="Dvorak J."/>
        </authorList>
    </citation>
    <scope>NUCLEOTIDE SEQUENCE [LARGE SCALE GENOMIC DNA]</scope>
    <source>
        <strain evidence="2">cv. AL8/78</strain>
    </source>
</reference>
<evidence type="ECO:0000256" key="1">
    <source>
        <dbReference type="SAM" id="Phobius"/>
    </source>
</evidence>
<reference evidence="3" key="2">
    <citation type="journal article" date="2017" name="Nat. Plants">
        <title>The Aegilops tauschii genome reveals multiple impacts of transposons.</title>
        <authorList>
            <person name="Zhao G."/>
            <person name="Zou C."/>
            <person name="Li K."/>
            <person name="Wang K."/>
            <person name="Li T."/>
            <person name="Gao L."/>
            <person name="Zhang X."/>
            <person name="Wang H."/>
            <person name="Yang Z."/>
            <person name="Liu X."/>
            <person name="Jiang W."/>
            <person name="Mao L."/>
            <person name="Kong X."/>
            <person name="Jiao Y."/>
            <person name="Jia J."/>
        </authorList>
    </citation>
    <scope>NUCLEOTIDE SEQUENCE [LARGE SCALE GENOMIC DNA]</scope>
    <source>
        <strain evidence="3">cv. AL8/78</strain>
    </source>
</reference>
<proteinExistence type="predicted"/>
<dbReference type="OMA" id="IMNAPGA"/>
<evidence type="ECO:0000313" key="2">
    <source>
        <dbReference type="EnsemblPlants" id="AET2Gv20362000.1"/>
    </source>
</evidence>
<organism evidence="2 3">
    <name type="scientific">Aegilops tauschii subsp. strangulata</name>
    <name type="common">Goatgrass</name>
    <dbReference type="NCBI Taxonomy" id="200361"/>
    <lineage>
        <taxon>Eukaryota</taxon>
        <taxon>Viridiplantae</taxon>
        <taxon>Streptophyta</taxon>
        <taxon>Embryophyta</taxon>
        <taxon>Tracheophyta</taxon>
        <taxon>Spermatophyta</taxon>
        <taxon>Magnoliopsida</taxon>
        <taxon>Liliopsida</taxon>
        <taxon>Poales</taxon>
        <taxon>Poaceae</taxon>
        <taxon>BOP clade</taxon>
        <taxon>Pooideae</taxon>
        <taxon>Triticodae</taxon>
        <taxon>Triticeae</taxon>
        <taxon>Triticinae</taxon>
        <taxon>Aegilops</taxon>
    </lineage>
</organism>
<dbReference type="KEGG" id="ats:109786252"/>
<reference evidence="2" key="5">
    <citation type="journal article" date="2021" name="G3 (Bethesda)">
        <title>Aegilops tauschii genome assembly Aet v5.0 features greater sequence contiguity and improved annotation.</title>
        <authorList>
            <person name="Wang L."/>
            <person name="Zhu T."/>
            <person name="Rodriguez J.C."/>
            <person name="Deal K.R."/>
            <person name="Dubcovsky J."/>
            <person name="McGuire P.E."/>
            <person name="Lux T."/>
            <person name="Spannagl M."/>
            <person name="Mayer K.F.X."/>
            <person name="Baldrich P."/>
            <person name="Meyers B.C."/>
            <person name="Huo N."/>
            <person name="Gu Y.Q."/>
            <person name="Zhou H."/>
            <person name="Devos K.M."/>
            <person name="Bennetzen J.L."/>
            <person name="Unver T."/>
            <person name="Budak H."/>
            <person name="Gulick P.J."/>
            <person name="Galiba G."/>
            <person name="Kalapos B."/>
            <person name="Nelson D.R."/>
            <person name="Li P."/>
            <person name="You F.M."/>
            <person name="Luo M.C."/>
            <person name="Dvorak J."/>
        </authorList>
    </citation>
    <scope>NUCLEOTIDE SEQUENCE [LARGE SCALE GENOMIC DNA]</scope>
    <source>
        <strain evidence="2">cv. AL8/78</strain>
    </source>
</reference>
<dbReference type="InterPro" id="IPR039926">
    <property type="entry name" value="Egg_app_1"/>
</dbReference>
<dbReference type="OrthoDB" id="659651at2759"/>
<dbReference type="PANTHER" id="PTHR33333:SF21">
    <property type="entry name" value="EGG APPARATUS-1 PROTEIN"/>
    <property type="match status" value="1"/>
</dbReference>
<reference evidence="3" key="1">
    <citation type="journal article" date="2014" name="Science">
        <title>Ancient hybridizations among the ancestral genomes of bread wheat.</title>
        <authorList>
            <consortium name="International Wheat Genome Sequencing Consortium,"/>
            <person name="Marcussen T."/>
            <person name="Sandve S.R."/>
            <person name="Heier L."/>
            <person name="Spannagl M."/>
            <person name="Pfeifer M."/>
            <person name="Jakobsen K.S."/>
            <person name="Wulff B.B."/>
            <person name="Steuernagel B."/>
            <person name="Mayer K.F."/>
            <person name="Olsen O.A."/>
        </authorList>
    </citation>
    <scope>NUCLEOTIDE SEQUENCE [LARGE SCALE GENOMIC DNA]</scope>
    <source>
        <strain evidence="3">cv. AL8/78</strain>
    </source>
</reference>
<name>A0A453B4X9_AEGTS</name>
<accession>A0A453B4X9</accession>
<keyword evidence="1" id="KW-1133">Transmembrane helix</keyword>
<feature type="transmembrane region" description="Helical" evidence="1">
    <location>
        <begin position="85"/>
        <end position="105"/>
    </location>
</feature>
<keyword evidence="1" id="KW-0472">Membrane</keyword>